<comment type="caution">
    <text evidence="1">The sequence shown here is derived from an EMBL/GenBank/DDBJ whole genome shotgun (WGS) entry which is preliminary data.</text>
</comment>
<evidence type="ECO:0000313" key="2">
    <source>
        <dbReference type="Proteomes" id="UP001203036"/>
    </source>
</evidence>
<reference evidence="1" key="1">
    <citation type="submission" date="2022-06" db="EMBL/GenBank/DDBJ databases">
        <title>Lutimaribacter sp. EGI FJ00013, a novel bacterium isolated from a salt lake sediment enrichment.</title>
        <authorList>
            <person name="Gao L."/>
            <person name="Fang B.-Z."/>
            <person name="Li W.-J."/>
        </authorList>
    </citation>
    <scope>NUCLEOTIDE SEQUENCE</scope>
    <source>
        <strain evidence="1">EGI FJ00013</strain>
    </source>
</reference>
<organism evidence="1 2">
    <name type="scientific">Lutimaribacter degradans</name>
    <dbReference type="NCBI Taxonomy" id="2945989"/>
    <lineage>
        <taxon>Bacteria</taxon>
        <taxon>Pseudomonadati</taxon>
        <taxon>Pseudomonadota</taxon>
        <taxon>Alphaproteobacteria</taxon>
        <taxon>Rhodobacterales</taxon>
        <taxon>Roseobacteraceae</taxon>
        <taxon>Lutimaribacter</taxon>
    </lineage>
</organism>
<sequence length="153" mass="16795">MFEKLLARFRAGEPATPPQPDADLALGALLVRVAQSDHNYRVEEIQRIDRLLARLFRLNPVEAAKMRATCEKLEKQAPGTGSFAALIHDNVDHAHRLDALQALHEVMLADGRRAEEELSLIHALTSALGLTDEDEATARARAEAGQDLPPAHP</sequence>
<proteinExistence type="predicted"/>
<dbReference type="Proteomes" id="UP001203036">
    <property type="component" value="Unassembled WGS sequence"/>
</dbReference>
<name>A0ACC5ZSX0_9RHOB</name>
<evidence type="ECO:0000313" key="1">
    <source>
        <dbReference type="EMBL" id="MCM2561427.1"/>
    </source>
</evidence>
<keyword evidence="2" id="KW-1185">Reference proteome</keyword>
<gene>
    <name evidence="1" type="ORF">M8744_04655</name>
</gene>
<protein>
    <submittedName>
        <fullName evidence="1">TerB family tellurite resistance protein</fullName>
    </submittedName>
</protein>
<dbReference type="EMBL" id="JAMQGO010000002">
    <property type="protein sequence ID" value="MCM2561427.1"/>
    <property type="molecule type" value="Genomic_DNA"/>
</dbReference>
<accession>A0ACC5ZSX0</accession>